<sequence length="168" mass="18906">ELVINDSIFGAENVNIIPLFTSSDQSTSMEEFFNLSPDPKSNPSFRQLNESGKVLGALAEVTHSESGILSQLILIPDSRFIADDGGGSAPENHIFIMNAVDYLLGDRELISLRSREITNRPLEELDDEKKSRWKWINILLPSLLVVGFGFIRIKRENSRAKILEEIYD</sequence>
<dbReference type="EMBL" id="UINC01173853">
    <property type="protein sequence ID" value="SVD79673.1"/>
    <property type="molecule type" value="Genomic_DNA"/>
</dbReference>
<protein>
    <submittedName>
        <fullName evidence="1">Uncharacterized protein</fullName>
    </submittedName>
</protein>
<accession>A0A382Y8T4</accession>
<reference evidence="1" key="1">
    <citation type="submission" date="2018-05" db="EMBL/GenBank/DDBJ databases">
        <authorList>
            <person name="Lanie J.A."/>
            <person name="Ng W.-L."/>
            <person name="Kazmierczak K.M."/>
            <person name="Andrzejewski T.M."/>
            <person name="Davidsen T.M."/>
            <person name="Wayne K.J."/>
            <person name="Tettelin H."/>
            <person name="Glass J.I."/>
            <person name="Rusch D."/>
            <person name="Podicherti R."/>
            <person name="Tsui H.-C.T."/>
            <person name="Winkler M.E."/>
        </authorList>
    </citation>
    <scope>NUCLEOTIDE SEQUENCE</scope>
</reference>
<proteinExistence type="predicted"/>
<feature type="non-terminal residue" evidence="1">
    <location>
        <position position="1"/>
    </location>
</feature>
<name>A0A382Y8T4_9ZZZZ</name>
<evidence type="ECO:0000313" key="1">
    <source>
        <dbReference type="EMBL" id="SVD79673.1"/>
    </source>
</evidence>
<dbReference type="AlphaFoldDB" id="A0A382Y8T4"/>
<organism evidence="1">
    <name type="scientific">marine metagenome</name>
    <dbReference type="NCBI Taxonomy" id="408172"/>
    <lineage>
        <taxon>unclassified sequences</taxon>
        <taxon>metagenomes</taxon>
        <taxon>ecological metagenomes</taxon>
    </lineage>
</organism>
<gene>
    <name evidence="1" type="ORF">METZ01_LOCUS432527</name>
</gene>